<name>A0A4Y2MQC5_ARAVE</name>
<dbReference type="Proteomes" id="UP000499080">
    <property type="component" value="Unassembled WGS sequence"/>
</dbReference>
<evidence type="ECO:0000313" key="2">
    <source>
        <dbReference type="Proteomes" id="UP000499080"/>
    </source>
</evidence>
<comment type="caution">
    <text evidence="1">The sequence shown here is derived from an EMBL/GenBank/DDBJ whole genome shotgun (WGS) entry which is preliminary data.</text>
</comment>
<dbReference type="AlphaFoldDB" id="A0A4Y2MQC5"/>
<proteinExistence type="predicted"/>
<dbReference type="GO" id="GO:0003676">
    <property type="term" value="F:nucleic acid binding"/>
    <property type="evidence" value="ECO:0007669"/>
    <property type="project" value="InterPro"/>
</dbReference>
<keyword evidence="2" id="KW-1185">Reference proteome</keyword>
<dbReference type="PANTHER" id="PTHR47326">
    <property type="entry name" value="TRANSPOSABLE ELEMENT TC3 TRANSPOSASE-LIKE PROTEIN"/>
    <property type="match status" value="1"/>
</dbReference>
<dbReference type="Gene3D" id="3.30.420.10">
    <property type="entry name" value="Ribonuclease H-like superfamily/Ribonuclease H"/>
    <property type="match status" value="1"/>
</dbReference>
<evidence type="ECO:0008006" key="3">
    <source>
        <dbReference type="Google" id="ProtNLM"/>
    </source>
</evidence>
<protein>
    <recommendedName>
        <fullName evidence="3">Tc1-like transposase DDE domain-containing protein</fullName>
    </recommendedName>
</protein>
<reference evidence="1 2" key="1">
    <citation type="journal article" date="2019" name="Sci. Rep.">
        <title>Orb-weaving spider Araneus ventricosus genome elucidates the spidroin gene catalogue.</title>
        <authorList>
            <person name="Kono N."/>
            <person name="Nakamura H."/>
            <person name="Ohtoshi R."/>
            <person name="Moran D.A.P."/>
            <person name="Shinohara A."/>
            <person name="Yoshida Y."/>
            <person name="Fujiwara M."/>
            <person name="Mori M."/>
            <person name="Tomita M."/>
            <person name="Arakawa K."/>
        </authorList>
    </citation>
    <scope>NUCLEOTIDE SEQUENCE [LARGE SCALE GENOMIC DNA]</scope>
</reference>
<organism evidence="1 2">
    <name type="scientific">Araneus ventricosus</name>
    <name type="common">Orbweaver spider</name>
    <name type="synonym">Epeira ventricosa</name>
    <dbReference type="NCBI Taxonomy" id="182803"/>
    <lineage>
        <taxon>Eukaryota</taxon>
        <taxon>Metazoa</taxon>
        <taxon>Ecdysozoa</taxon>
        <taxon>Arthropoda</taxon>
        <taxon>Chelicerata</taxon>
        <taxon>Arachnida</taxon>
        <taxon>Araneae</taxon>
        <taxon>Araneomorphae</taxon>
        <taxon>Entelegynae</taxon>
        <taxon>Araneoidea</taxon>
        <taxon>Araneidae</taxon>
        <taxon>Araneus</taxon>
    </lineage>
</organism>
<sequence length="139" mass="15913">MAIHYALDDHRNDFCLMQDGARPHRTPAVFDFLSEHFNDCVIALDYDKHTGTGIAWSPHSPDFTPCDFFLWGYLKDLVYRRTPQTIGELKQRISTTCETSPSDMFGRVSGQFCLRLSHVVAANGVILKTSLFNFWHQSL</sequence>
<dbReference type="EMBL" id="BGPR01007651">
    <property type="protein sequence ID" value="GBN28514.1"/>
    <property type="molecule type" value="Genomic_DNA"/>
</dbReference>
<accession>A0A4Y2MQC5</accession>
<dbReference type="InterPro" id="IPR036397">
    <property type="entry name" value="RNaseH_sf"/>
</dbReference>
<dbReference type="OrthoDB" id="6458410at2759"/>
<gene>
    <name evidence="1" type="ORF">AVEN_259045_1</name>
</gene>
<dbReference type="PANTHER" id="PTHR47326:SF1">
    <property type="entry name" value="HTH PSQ-TYPE DOMAIN-CONTAINING PROTEIN"/>
    <property type="match status" value="1"/>
</dbReference>
<evidence type="ECO:0000313" key="1">
    <source>
        <dbReference type="EMBL" id="GBN28514.1"/>
    </source>
</evidence>